<dbReference type="AlphaFoldDB" id="A0AAN9WCA1"/>
<sequence length="96" mass="10250">MSHPQVSRVSGEVFECEDLKYCKSCCMYHIEGMHIPTPAEPERLLATVTPDPSAAVVAEAPAPATATATATASAPPERRGQSIHFDVTIRPASCRV</sequence>
<feature type="compositionally biased region" description="Low complexity" evidence="1">
    <location>
        <begin position="58"/>
        <end position="75"/>
    </location>
</feature>
<proteinExistence type="predicted"/>
<gene>
    <name evidence="2" type="ORF">R5R35_013226</name>
</gene>
<feature type="region of interest" description="Disordered" evidence="1">
    <location>
        <begin position="58"/>
        <end position="82"/>
    </location>
</feature>
<accession>A0AAN9WCA1</accession>
<evidence type="ECO:0000313" key="2">
    <source>
        <dbReference type="EMBL" id="KAK7873692.1"/>
    </source>
</evidence>
<keyword evidence="3" id="KW-1185">Reference proteome</keyword>
<organism evidence="2 3">
    <name type="scientific">Gryllus longicercus</name>
    <dbReference type="NCBI Taxonomy" id="2509291"/>
    <lineage>
        <taxon>Eukaryota</taxon>
        <taxon>Metazoa</taxon>
        <taxon>Ecdysozoa</taxon>
        <taxon>Arthropoda</taxon>
        <taxon>Hexapoda</taxon>
        <taxon>Insecta</taxon>
        <taxon>Pterygota</taxon>
        <taxon>Neoptera</taxon>
        <taxon>Polyneoptera</taxon>
        <taxon>Orthoptera</taxon>
        <taxon>Ensifera</taxon>
        <taxon>Gryllidea</taxon>
        <taxon>Grylloidea</taxon>
        <taxon>Gryllidae</taxon>
        <taxon>Gryllinae</taxon>
        <taxon>Gryllus</taxon>
    </lineage>
</organism>
<dbReference type="EMBL" id="JAZDUA010000010">
    <property type="protein sequence ID" value="KAK7873692.1"/>
    <property type="molecule type" value="Genomic_DNA"/>
</dbReference>
<protein>
    <submittedName>
        <fullName evidence="2">Uncharacterized protein</fullName>
    </submittedName>
</protein>
<reference evidence="2 3" key="1">
    <citation type="submission" date="2024-03" db="EMBL/GenBank/DDBJ databases">
        <title>The genome assembly and annotation of the cricket Gryllus longicercus Weissman &amp; Gray.</title>
        <authorList>
            <person name="Szrajer S."/>
            <person name="Gray D."/>
            <person name="Ylla G."/>
        </authorList>
    </citation>
    <scope>NUCLEOTIDE SEQUENCE [LARGE SCALE GENOMIC DNA]</scope>
    <source>
        <strain evidence="2">DAG 2021-001</strain>
        <tissue evidence="2">Whole body minus gut</tissue>
    </source>
</reference>
<name>A0AAN9WCA1_9ORTH</name>
<comment type="caution">
    <text evidence="2">The sequence shown here is derived from an EMBL/GenBank/DDBJ whole genome shotgun (WGS) entry which is preliminary data.</text>
</comment>
<dbReference type="Proteomes" id="UP001378592">
    <property type="component" value="Unassembled WGS sequence"/>
</dbReference>
<evidence type="ECO:0000313" key="3">
    <source>
        <dbReference type="Proteomes" id="UP001378592"/>
    </source>
</evidence>
<evidence type="ECO:0000256" key="1">
    <source>
        <dbReference type="SAM" id="MobiDB-lite"/>
    </source>
</evidence>